<dbReference type="Gene3D" id="3.80.10.10">
    <property type="entry name" value="Ribonuclease Inhibitor"/>
    <property type="match status" value="3"/>
</dbReference>
<dbReference type="Gene3D" id="2.20.70.10">
    <property type="match status" value="1"/>
</dbReference>
<feature type="compositionally biased region" description="Polar residues" evidence="2">
    <location>
        <begin position="1206"/>
        <end position="1215"/>
    </location>
</feature>
<dbReference type="SMART" id="SM00367">
    <property type="entry name" value="LRR_CC"/>
    <property type="match status" value="8"/>
</dbReference>
<evidence type="ECO:0000313" key="5">
    <source>
        <dbReference type="Proteomes" id="UP000322899"/>
    </source>
</evidence>
<reference evidence="4 5" key="1">
    <citation type="submission" date="2019-07" db="EMBL/GenBank/DDBJ databases">
        <title>Genomes of Cafeteria roenbergensis.</title>
        <authorList>
            <person name="Fischer M.G."/>
            <person name="Hackl T."/>
            <person name="Roman M."/>
        </authorList>
    </citation>
    <scope>NUCLEOTIDE SEQUENCE [LARGE SCALE GENOMIC DNA]</scope>
    <source>
        <strain evidence="4 5">E4-10P</strain>
    </source>
</reference>
<name>A0A5A8E873_CAFRO</name>
<feature type="region of interest" description="Disordered" evidence="2">
    <location>
        <begin position="927"/>
        <end position="984"/>
    </location>
</feature>
<proteinExistence type="predicted"/>
<dbReference type="SMART" id="SM00456">
    <property type="entry name" value="WW"/>
    <property type="match status" value="3"/>
</dbReference>
<keyword evidence="1" id="KW-0175">Coiled coil</keyword>
<feature type="compositionally biased region" description="Low complexity" evidence="2">
    <location>
        <begin position="67"/>
        <end position="79"/>
    </location>
</feature>
<dbReference type="InterPro" id="IPR032675">
    <property type="entry name" value="LRR_dom_sf"/>
</dbReference>
<feature type="region of interest" description="Disordered" evidence="2">
    <location>
        <begin position="186"/>
        <end position="295"/>
    </location>
</feature>
<dbReference type="InterPro" id="IPR006553">
    <property type="entry name" value="Leu-rich_rpt_Cys-con_subtyp"/>
</dbReference>
<accession>A0A5A8E873</accession>
<dbReference type="EMBL" id="VLTO01000027">
    <property type="protein sequence ID" value="KAA0173932.1"/>
    <property type="molecule type" value="Genomic_DNA"/>
</dbReference>
<evidence type="ECO:0000256" key="2">
    <source>
        <dbReference type="SAM" id="MobiDB-lite"/>
    </source>
</evidence>
<feature type="compositionally biased region" description="Basic and acidic residues" evidence="2">
    <location>
        <begin position="97"/>
        <end position="110"/>
    </location>
</feature>
<feature type="region of interest" description="Disordered" evidence="2">
    <location>
        <begin position="1"/>
        <end position="23"/>
    </location>
</feature>
<dbReference type="PANTHER" id="PTHR13318:SF190">
    <property type="entry name" value="PARTNER OF PAIRED, ISOFORM B"/>
    <property type="match status" value="1"/>
</dbReference>
<feature type="compositionally biased region" description="Low complexity" evidence="2">
    <location>
        <begin position="236"/>
        <end position="253"/>
    </location>
</feature>
<dbReference type="Pfam" id="PF25372">
    <property type="entry name" value="DUF7885"/>
    <property type="match status" value="1"/>
</dbReference>
<organism evidence="4 5">
    <name type="scientific">Cafeteria roenbergensis</name>
    <name type="common">Marine flagellate</name>
    <dbReference type="NCBI Taxonomy" id="33653"/>
    <lineage>
        <taxon>Eukaryota</taxon>
        <taxon>Sar</taxon>
        <taxon>Stramenopiles</taxon>
        <taxon>Bigyra</taxon>
        <taxon>Opalozoa</taxon>
        <taxon>Bicosoecida</taxon>
        <taxon>Cafeteriaceae</taxon>
        <taxon>Cafeteria</taxon>
    </lineage>
</organism>
<evidence type="ECO:0000259" key="3">
    <source>
        <dbReference type="PROSITE" id="PS50020"/>
    </source>
</evidence>
<sequence>MRGGERVGRRPRRAAAGASAQAGTRLVVQKGSIRGADGQLDARALLLGPPASSELEHPFRLQRRPDAGAAEGSGADGRANPGEGSPRRALPSFVKHFLREVPGDASDARVDGVASAGPPLGASASAPKLPPLGGRPPPAGFRQPLPDGLSSAGGYVPRAVLERADAGTLRGPLGPALVARERLTLAAGRPRAPGSGRASHRDPSRIGSGPADNAAAVGLGGSGVGGSLPTLPPLRAPGKGTAAAAAAATKNNNPGGGAWPGGASAAAADSDAKSDTGRAGASSAGGASSAEASRLGLTDDADLSEMLREGGRVTNGTVQEVCSALPGLTSLGLAGCVEVSDAGMWAIARESPGLSKLVLSGLPLLTHVGLRSVSLRCRQLTWLDLSRCPAVDDMGLRVVASGLWGLHTLHMRDCAAVHDGGVAELAQCCRRLTDVDVSRCPMLTDKALQAIARYCTEEGGLRRFAFASSRFCTDTGFAALAAASPLLEALNLSSCAKLSGAEGLAAFAASCPRLHTLALDGCEGISSAHIGAAVRQLPLLRNLFVGRCPGIRKQGYAAIARHGQALEVLRIGGTPSCDDDAVALMADTRLRPRASGADSARSGAEAAAADRGGACGDAERGNGSALHRLVDLDLSGSERLGKRGVLALVRSYHGLLSLRLDRCRRIKRAFVLRLAEELPLARPGERWFGLEPVPDAAERAAMIARRELEWTSADRLCRWWRGASAVLELRRRAAWRRGLAAVLALQARSRGGLARERMRSWAREAEELRHQGTAEVDSEKLTGTKQRYRADWLRTRLVEAMDGLQRELRRLEQEDEDAQAALTAVQRRVRACERVVGPTQEEAVRTVLMARRAAAKADRERRRAGASRVQALWRGHCVRAAVRRGGNTWAAVWDAAASRVVYFNVVTQRSRLTRPADFDVWGGAMPPEAAGAPARQEPATAATQTAAGDWGAAHGDGGSTAAEEGAAAGGRPADGTGEGETQGEGEDVAAAFGLLRCADAPGWFSGWDAESGAAYWWNSQTGDYRWEAPWAGGGAEDALASSFGEHGGERVVGRSVAGRRIGNSAWVEMYDAVSKAAYYFNEATEESAWSLPPGAVAESAASWAAPLGSGVEPGVGEHVAGESAAAGSASASRPGSPAGGAQVGGEALPGAGSAAAEAAATDAHGEASALPAPEQAVAGRGPGELATATGAALGPGAERERGPGSASFTWRSPSTVAPDGFGEEFASPVPPLLGLRLRQADRERVDFGPERGTMVRWVRDRLARSDWVAARRAAEQLIVHQRAVIQARHAESAAQMRLEADERLLREREAESMRCLEMLREDVDAH</sequence>
<dbReference type="InterPro" id="IPR057207">
    <property type="entry name" value="FBXL15_LRR"/>
</dbReference>
<protein>
    <recommendedName>
        <fullName evidence="3">WW domain-containing protein</fullName>
    </recommendedName>
</protein>
<feature type="compositionally biased region" description="Basic and acidic residues" evidence="2">
    <location>
        <begin position="54"/>
        <end position="66"/>
    </location>
</feature>
<feature type="domain" description="WW" evidence="3">
    <location>
        <begin position="1064"/>
        <end position="1094"/>
    </location>
</feature>
<feature type="compositionally biased region" description="Low complexity" evidence="2">
    <location>
        <begin position="114"/>
        <end position="127"/>
    </location>
</feature>
<dbReference type="SUPFAM" id="SSF52047">
    <property type="entry name" value="RNI-like"/>
    <property type="match status" value="1"/>
</dbReference>
<dbReference type="InterPro" id="IPR001202">
    <property type="entry name" value="WW_dom"/>
</dbReference>
<feature type="region of interest" description="Disordered" evidence="2">
    <location>
        <begin position="49"/>
        <end position="150"/>
    </location>
</feature>
<feature type="compositionally biased region" description="Low complexity" evidence="2">
    <location>
        <begin position="277"/>
        <end position="295"/>
    </location>
</feature>
<feature type="compositionally biased region" description="Low complexity" evidence="2">
    <location>
        <begin position="1121"/>
        <end position="1136"/>
    </location>
</feature>
<dbReference type="GO" id="GO:0031146">
    <property type="term" value="P:SCF-dependent proteasomal ubiquitin-dependent protein catabolic process"/>
    <property type="evidence" value="ECO:0007669"/>
    <property type="project" value="TreeGrafter"/>
</dbReference>
<feature type="compositionally biased region" description="Low complexity" evidence="2">
    <location>
        <begin position="1183"/>
        <end position="1196"/>
    </location>
</feature>
<feature type="coiled-coil region" evidence="1">
    <location>
        <begin position="794"/>
        <end position="828"/>
    </location>
</feature>
<evidence type="ECO:0000313" key="4">
    <source>
        <dbReference type="EMBL" id="KAA0173932.1"/>
    </source>
</evidence>
<comment type="caution">
    <text evidence="4">The sequence shown here is derived from an EMBL/GenBank/DDBJ whole genome shotgun (WGS) entry which is preliminary data.</text>
</comment>
<dbReference type="GO" id="GO:0019005">
    <property type="term" value="C:SCF ubiquitin ligase complex"/>
    <property type="evidence" value="ECO:0007669"/>
    <property type="project" value="TreeGrafter"/>
</dbReference>
<feature type="compositionally biased region" description="Low complexity" evidence="2">
    <location>
        <begin position="927"/>
        <end position="975"/>
    </location>
</feature>
<dbReference type="Proteomes" id="UP000322899">
    <property type="component" value="Unassembled WGS sequence"/>
</dbReference>
<dbReference type="PROSITE" id="PS50096">
    <property type="entry name" value="IQ"/>
    <property type="match status" value="2"/>
</dbReference>
<evidence type="ECO:0000256" key="1">
    <source>
        <dbReference type="SAM" id="Coils"/>
    </source>
</evidence>
<dbReference type="PANTHER" id="PTHR13318">
    <property type="entry name" value="PARTNER OF PAIRED, ISOFORM B-RELATED"/>
    <property type="match status" value="1"/>
</dbReference>
<feature type="compositionally biased region" description="Low complexity" evidence="2">
    <location>
        <begin position="1144"/>
        <end position="1169"/>
    </location>
</feature>
<gene>
    <name evidence="4" type="ORF">FNF27_04493</name>
</gene>
<feature type="compositionally biased region" description="Pro residues" evidence="2">
    <location>
        <begin position="128"/>
        <end position="139"/>
    </location>
</feature>
<dbReference type="OrthoDB" id="423607at2759"/>
<dbReference type="PROSITE" id="PS50020">
    <property type="entry name" value="WW_DOMAIN_2"/>
    <property type="match status" value="1"/>
</dbReference>
<feature type="region of interest" description="Disordered" evidence="2">
    <location>
        <begin position="1113"/>
        <end position="1225"/>
    </location>
</feature>
<feature type="compositionally biased region" description="Low complexity" evidence="2">
    <location>
        <begin position="14"/>
        <end position="23"/>
    </location>
</feature>